<dbReference type="OMA" id="MWHAPED"/>
<comment type="caution">
    <text evidence="3">The sequence shown here is derived from an EMBL/GenBank/DDBJ whole genome shotgun (WGS) entry which is preliminary data.</text>
</comment>
<gene>
    <name evidence="3" type="ORF">E3Q03_04268</name>
    <name evidence="2" type="ORF">E3Q10_04270</name>
</gene>
<evidence type="ECO:0000313" key="3">
    <source>
        <dbReference type="EMBL" id="TIC58427.1"/>
    </source>
</evidence>
<dbReference type="Proteomes" id="UP000305647">
    <property type="component" value="Unassembled WGS sequence"/>
</dbReference>
<evidence type="ECO:0000313" key="2">
    <source>
        <dbReference type="EMBL" id="TIC23684.1"/>
    </source>
</evidence>
<dbReference type="AlphaFoldDB" id="A0A4T0LX45"/>
<dbReference type="PROSITE" id="PS50181">
    <property type="entry name" value="FBOX"/>
    <property type="match status" value="1"/>
</dbReference>
<dbReference type="EMBL" id="SPRO01000086">
    <property type="protein sequence ID" value="TIC23684.1"/>
    <property type="molecule type" value="Genomic_DNA"/>
</dbReference>
<dbReference type="Pfam" id="PF00646">
    <property type="entry name" value="F-box"/>
    <property type="match status" value="1"/>
</dbReference>
<feature type="domain" description="F-box" evidence="1">
    <location>
        <begin position="5"/>
        <end position="50"/>
    </location>
</feature>
<reference evidence="4 5" key="1">
    <citation type="submission" date="2019-03" db="EMBL/GenBank/DDBJ databases">
        <title>Sequencing 25 genomes of Wallemia mellicola.</title>
        <authorList>
            <person name="Gostincar C."/>
        </authorList>
    </citation>
    <scope>NUCLEOTIDE SEQUENCE [LARGE SCALE GENOMIC DNA]</scope>
    <source>
        <strain evidence="3 4">EXF-1277</strain>
        <strain evidence="2 5">EXF-8738</strain>
    </source>
</reference>
<sequence>MQNTTFKLLNLPIELIIKIIEKCQHNDRLSLLSTCHQLRDLDKKYIFEFLKSPEVNIYTEDDEEGYELYSLTEQTLRNSISMLRIIPHQYVKSLKVASYCDAMTSREDLRKLSDRLTKYVSKIGKNLETFSYVNSFYNEYIDRTQFHFDRLKKLSMGILLDSNAFENWLSNAPQLEELYLYCIGGWFDGSSTHDEVYRKAIEKLVQERSQFFLRISSIVYRPGRLVCDAIEYNYITNSVAKTSDFEDLLQHAKSYDIKEYDLSKGQLKLVKSYSRNS</sequence>
<dbReference type="InterPro" id="IPR001810">
    <property type="entry name" value="F-box_dom"/>
</dbReference>
<dbReference type="EMBL" id="SPRV01000089">
    <property type="protein sequence ID" value="TIC58427.1"/>
    <property type="molecule type" value="Genomic_DNA"/>
</dbReference>
<accession>A0A4T0LX45</accession>
<evidence type="ECO:0000313" key="5">
    <source>
        <dbReference type="Proteomes" id="UP000305647"/>
    </source>
</evidence>
<organism evidence="3 4">
    <name type="scientific">Wallemia mellicola</name>
    <dbReference type="NCBI Taxonomy" id="1708541"/>
    <lineage>
        <taxon>Eukaryota</taxon>
        <taxon>Fungi</taxon>
        <taxon>Dikarya</taxon>
        <taxon>Basidiomycota</taxon>
        <taxon>Wallemiomycotina</taxon>
        <taxon>Wallemiomycetes</taxon>
        <taxon>Wallemiales</taxon>
        <taxon>Wallemiaceae</taxon>
        <taxon>Wallemia</taxon>
    </lineage>
</organism>
<name>A0A4T0LX45_9BASI</name>
<protein>
    <recommendedName>
        <fullName evidence="1">F-box domain-containing protein</fullName>
    </recommendedName>
</protein>
<evidence type="ECO:0000259" key="1">
    <source>
        <dbReference type="PROSITE" id="PS50181"/>
    </source>
</evidence>
<proteinExistence type="predicted"/>
<evidence type="ECO:0000313" key="4">
    <source>
        <dbReference type="Proteomes" id="UP000305362"/>
    </source>
</evidence>
<dbReference type="OrthoDB" id="3361860at2759"/>
<dbReference type="Proteomes" id="UP000305362">
    <property type="component" value="Unassembled WGS sequence"/>
</dbReference>